<dbReference type="AlphaFoldDB" id="A0A3N4ILU4"/>
<organism evidence="3 4">
    <name type="scientific">Ascobolus immersus RN42</name>
    <dbReference type="NCBI Taxonomy" id="1160509"/>
    <lineage>
        <taxon>Eukaryota</taxon>
        <taxon>Fungi</taxon>
        <taxon>Dikarya</taxon>
        <taxon>Ascomycota</taxon>
        <taxon>Pezizomycotina</taxon>
        <taxon>Pezizomycetes</taxon>
        <taxon>Pezizales</taxon>
        <taxon>Ascobolaceae</taxon>
        <taxon>Ascobolus</taxon>
    </lineage>
</organism>
<feature type="region of interest" description="Disordered" evidence="1">
    <location>
        <begin position="483"/>
        <end position="543"/>
    </location>
</feature>
<dbReference type="Pfam" id="PF04818">
    <property type="entry name" value="CID"/>
    <property type="match status" value="1"/>
</dbReference>
<dbReference type="PANTHER" id="PTHR12323:SF0">
    <property type="entry name" value="CALCIUM HOMEOSTASIS ENDOPLASMIC RETICULUM PROTEIN"/>
    <property type="match status" value="1"/>
</dbReference>
<evidence type="ECO:0000313" key="3">
    <source>
        <dbReference type="EMBL" id="RPA87095.1"/>
    </source>
</evidence>
<feature type="region of interest" description="Disordered" evidence="1">
    <location>
        <begin position="439"/>
        <end position="459"/>
    </location>
</feature>
<feature type="compositionally biased region" description="Pro residues" evidence="1">
    <location>
        <begin position="483"/>
        <end position="495"/>
    </location>
</feature>
<dbReference type="GO" id="GO:0006874">
    <property type="term" value="P:intracellular calcium ion homeostasis"/>
    <property type="evidence" value="ECO:0007669"/>
    <property type="project" value="TreeGrafter"/>
</dbReference>
<dbReference type="PROSITE" id="PS51391">
    <property type="entry name" value="CID"/>
    <property type="match status" value="1"/>
</dbReference>
<reference evidence="3 4" key="1">
    <citation type="journal article" date="2018" name="Nat. Ecol. Evol.">
        <title>Pezizomycetes genomes reveal the molecular basis of ectomycorrhizal truffle lifestyle.</title>
        <authorList>
            <person name="Murat C."/>
            <person name="Payen T."/>
            <person name="Noel B."/>
            <person name="Kuo A."/>
            <person name="Morin E."/>
            <person name="Chen J."/>
            <person name="Kohler A."/>
            <person name="Krizsan K."/>
            <person name="Balestrini R."/>
            <person name="Da Silva C."/>
            <person name="Montanini B."/>
            <person name="Hainaut M."/>
            <person name="Levati E."/>
            <person name="Barry K.W."/>
            <person name="Belfiori B."/>
            <person name="Cichocki N."/>
            <person name="Clum A."/>
            <person name="Dockter R.B."/>
            <person name="Fauchery L."/>
            <person name="Guy J."/>
            <person name="Iotti M."/>
            <person name="Le Tacon F."/>
            <person name="Lindquist E.A."/>
            <person name="Lipzen A."/>
            <person name="Malagnac F."/>
            <person name="Mello A."/>
            <person name="Molinier V."/>
            <person name="Miyauchi S."/>
            <person name="Poulain J."/>
            <person name="Riccioni C."/>
            <person name="Rubini A."/>
            <person name="Sitrit Y."/>
            <person name="Splivallo R."/>
            <person name="Traeger S."/>
            <person name="Wang M."/>
            <person name="Zifcakova L."/>
            <person name="Wipf D."/>
            <person name="Zambonelli A."/>
            <person name="Paolocci F."/>
            <person name="Nowrousian M."/>
            <person name="Ottonello S."/>
            <person name="Baldrian P."/>
            <person name="Spatafora J.W."/>
            <person name="Henrissat B."/>
            <person name="Nagy L.G."/>
            <person name="Aury J.M."/>
            <person name="Wincker P."/>
            <person name="Grigoriev I.V."/>
            <person name="Bonfante P."/>
            <person name="Martin F.M."/>
        </authorList>
    </citation>
    <scope>NUCLEOTIDE SEQUENCE [LARGE SCALE GENOMIC DNA]</scope>
    <source>
        <strain evidence="3 4">RN42</strain>
    </source>
</reference>
<dbReference type="EMBL" id="ML119647">
    <property type="protein sequence ID" value="RPA87095.1"/>
    <property type="molecule type" value="Genomic_DNA"/>
</dbReference>
<feature type="region of interest" description="Disordered" evidence="1">
    <location>
        <begin position="334"/>
        <end position="424"/>
    </location>
</feature>
<protein>
    <recommendedName>
        <fullName evidence="2">CID domain-containing protein</fullName>
    </recommendedName>
</protein>
<feature type="domain" description="CID" evidence="2">
    <location>
        <begin position="41"/>
        <end position="200"/>
    </location>
</feature>
<dbReference type="STRING" id="1160509.A0A3N4ILU4"/>
<feature type="compositionally biased region" description="Low complexity" evidence="1">
    <location>
        <begin position="496"/>
        <end position="508"/>
    </location>
</feature>
<keyword evidence="4" id="KW-1185">Reference proteome</keyword>
<feature type="compositionally biased region" description="Basic and acidic residues" evidence="1">
    <location>
        <begin position="345"/>
        <end position="355"/>
    </location>
</feature>
<dbReference type="InterPro" id="IPR008942">
    <property type="entry name" value="ENTH_VHS"/>
</dbReference>
<sequence>MQSAAMQQLAAAKAALGNNNQLPLAKASLLASLLKPDPVSVPREEVVQFHIFLDSCLVICSPSNIQICKRWILRHLSSPGRIQALAKYLIALGSSYPAPPPPGKNDSTAPPPMKPSARRRKLHILYLLHDLLYHARYHEPNPIIAEALKPYLADLFGLTVYPGAVKQKRRVEKLLDLWDEKEIFDRAYLETLRIKVFETINQTIVEGAADKKAEEAKKAAATANKPKNLTLPPQHGDPAVPFYDLPAANMIPHIKPNSTQPINARNVKPIQFQSQNPPESTVRAVKDLLGSVSAMYAGEDIGKLESDAVGGTAGEDGEGYYGWSKTFCESMKRKRKEALGGGRGRSREDSREKYGRSRSRSNSAGAASTTHNKVPPPSFAPPQSLAPPQSFAPPQQYPSGNNNSGPTPPMGAPPLPPNFPPVDLAAFQAIQQNIQNLQKNMGGMIPPPSFPMPNAGGAAWPPPPIPPNMLPNNMLPGGLPFPFPLPGLPIPPPPHGQAQGQGHQQQQPNYDPRRDPRARPSESMQPWQAPYQQNHQNAGWKKQ</sequence>
<evidence type="ECO:0000313" key="4">
    <source>
        <dbReference type="Proteomes" id="UP000275078"/>
    </source>
</evidence>
<dbReference type="Proteomes" id="UP000275078">
    <property type="component" value="Unassembled WGS sequence"/>
</dbReference>
<dbReference type="GO" id="GO:0048471">
    <property type="term" value="C:perinuclear region of cytoplasm"/>
    <property type="evidence" value="ECO:0007669"/>
    <property type="project" value="TreeGrafter"/>
</dbReference>
<dbReference type="PANTHER" id="PTHR12323">
    <property type="entry name" value="SR-RELATED CTD ASSOCIATED FACTOR 6"/>
    <property type="match status" value="1"/>
</dbReference>
<gene>
    <name evidence="3" type="ORF">BJ508DRAFT_95971</name>
</gene>
<proteinExistence type="predicted"/>
<accession>A0A3N4ILU4</accession>
<feature type="compositionally biased region" description="Pro residues" evidence="1">
    <location>
        <begin position="406"/>
        <end position="420"/>
    </location>
</feature>
<dbReference type="OrthoDB" id="21470at2759"/>
<dbReference type="InterPro" id="IPR006569">
    <property type="entry name" value="CID_dom"/>
</dbReference>
<evidence type="ECO:0000259" key="2">
    <source>
        <dbReference type="PROSITE" id="PS51391"/>
    </source>
</evidence>
<feature type="compositionally biased region" description="Basic and acidic residues" evidence="1">
    <location>
        <begin position="511"/>
        <end position="520"/>
    </location>
</feature>
<feature type="compositionally biased region" description="Polar residues" evidence="1">
    <location>
        <begin position="522"/>
        <end position="537"/>
    </location>
</feature>
<dbReference type="Gene3D" id="1.25.40.90">
    <property type="match status" value="1"/>
</dbReference>
<evidence type="ECO:0000256" key="1">
    <source>
        <dbReference type="SAM" id="MobiDB-lite"/>
    </source>
</evidence>
<name>A0A3N4ILU4_ASCIM</name>